<dbReference type="InterPro" id="IPR029058">
    <property type="entry name" value="AB_hydrolase_fold"/>
</dbReference>
<keyword evidence="1" id="KW-0732">Signal</keyword>
<dbReference type="EMBL" id="CADCTD010000049">
    <property type="protein sequence ID" value="CAA9233598.1"/>
    <property type="molecule type" value="Genomic_DNA"/>
</dbReference>
<evidence type="ECO:0000313" key="2">
    <source>
        <dbReference type="EMBL" id="CAA9233598.1"/>
    </source>
</evidence>
<dbReference type="Gene3D" id="3.40.50.1820">
    <property type="entry name" value="alpha/beta hydrolase"/>
    <property type="match status" value="1"/>
</dbReference>
<dbReference type="SUPFAM" id="SSF53474">
    <property type="entry name" value="alpha/beta-Hydrolases"/>
    <property type="match status" value="1"/>
</dbReference>
<sequence>MRHLAKLAAPALLVAALLAPGQAAAQPMTDAFDMLLAPPQGREQRIGLILVTPQPERALPAVIIMPDEAGIDGRTARLSDVMLARGWVGIEVDPEPLSLDGAAVPPPPSPLRLGRLLRSLHEALQTDARVDPRRIAVVGLGTGGRAAVHAALEDGRLGFAAHAALYPGCEALAAEQEVPPDAPALLLLAGAEEPPDACAGLGARLHRMEGATYGWDHLIAGAMRRWTSAGSTPVHPDGQATEAGEIILTRFLAEAFRAVR</sequence>
<evidence type="ECO:0000256" key="1">
    <source>
        <dbReference type="SAM" id="SignalP"/>
    </source>
</evidence>
<proteinExistence type="predicted"/>
<feature type="signal peptide" evidence="1">
    <location>
        <begin position="1"/>
        <end position="25"/>
    </location>
</feature>
<name>A0A6J4HUC1_9PROT</name>
<accession>A0A6J4HUC1</accession>
<evidence type="ECO:0008006" key="3">
    <source>
        <dbReference type="Google" id="ProtNLM"/>
    </source>
</evidence>
<organism evidence="2">
    <name type="scientific">uncultured Craurococcus sp</name>
    <dbReference type="NCBI Taxonomy" id="1135998"/>
    <lineage>
        <taxon>Bacteria</taxon>
        <taxon>Pseudomonadati</taxon>
        <taxon>Pseudomonadota</taxon>
        <taxon>Alphaproteobacteria</taxon>
        <taxon>Acetobacterales</taxon>
        <taxon>Acetobacteraceae</taxon>
        <taxon>Craurococcus</taxon>
        <taxon>environmental samples</taxon>
    </lineage>
</organism>
<reference evidence="2" key="1">
    <citation type="submission" date="2020-02" db="EMBL/GenBank/DDBJ databases">
        <authorList>
            <person name="Meier V. D."/>
        </authorList>
    </citation>
    <scope>NUCLEOTIDE SEQUENCE</scope>
    <source>
        <strain evidence="2">AVDCRST_MAG27</strain>
    </source>
</reference>
<feature type="chain" id="PRO_5026890457" description="Dienelactone hydrolase domain-containing protein" evidence="1">
    <location>
        <begin position="26"/>
        <end position="260"/>
    </location>
</feature>
<gene>
    <name evidence="2" type="ORF">AVDCRST_MAG27-2138</name>
</gene>
<dbReference type="AlphaFoldDB" id="A0A6J4HUC1"/>
<protein>
    <recommendedName>
        <fullName evidence="3">Dienelactone hydrolase domain-containing protein</fullName>
    </recommendedName>
</protein>